<dbReference type="PANTHER" id="PTHR23117:SF13">
    <property type="entry name" value="GUANYLATE KINASE"/>
    <property type="match status" value="1"/>
</dbReference>
<comment type="catalytic activity">
    <reaction evidence="9">
        <text>GMP + ATP = GDP + ADP</text>
        <dbReference type="Rhea" id="RHEA:20780"/>
        <dbReference type="ChEBI" id="CHEBI:30616"/>
        <dbReference type="ChEBI" id="CHEBI:58115"/>
        <dbReference type="ChEBI" id="CHEBI:58189"/>
        <dbReference type="ChEBI" id="CHEBI:456216"/>
        <dbReference type="EC" id="2.7.4.8"/>
    </reaction>
</comment>
<evidence type="ECO:0000313" key="11">
    <source>
        <dbReference type="EMBL" id="MBL6818338.1"/>
    </source>
</evidence>
<feature type="binding site" evidence="9">
    <location>
        <begin position="13"/>
        <end position="20"/>
    </location>
    <ligand>
        <name>ATP</name>
        <dbReference type="ChEBI" id="CHEBI:30616"/>
    </ligand>
</feature>
<dbReference type="CDD" id="cd00071">
    <property type="entry name" value="GMPK"/>
    <property type="match status" value="1"/>
</dbReference>
<dbReference type="SMART" id="SM00072">
    <property type="entry name" value="GuKc"/>
    <property type="match status" value="1"/>
</dbReference>
<protein>
    <recommendedName>
        <fullName evidence="3 9">Guanylate kinase</fullName>
        <ecNumber evidence="2 9">2.7.4.8</ecNumber>
    </recommendedName>
    <alternativeName>
        <fullName evidence="8 9">GMP kinase</fullName>
    </alternativeName>
</protein>
<comment type="subcellular location">
    <subcellularLocation>
        <location evidence="9">Cytoplasm</location>
    </subcellularLocation>
</comment>
<evidence type="ECO:0000256" key="1">
    <source>
        <dbReference type="ARBA" id="ARBA00005790"/>
    </source>
</evidence>
<gene>
    <name evidence="9 11" type="primary">gmk</name>
    <name evidence="11" type="ORF">ISQ64_02910</name>
</gene>
<dbReference type="InterPro" id="IPR020590">
    <property type="entry name" value="Guanylate_kinase_CS"/>
</dbReference>
<dbReference type="PROSITE" id="PS50052">
    <property type="entry name" value="GUANYLATE_KINASE_2"/>
    <property type="match status" value="1"/>
</dbReference>
<dbReference type="Pfam" id="PF00625">
    <property type="entry name" value="Guanylate_kin"/>
    <property type="match status" value="1"/>
</dbReference>
<evidence type="ECO:0000256" key="9">
    <source>
        <dbReference type="HAMAP-Rule" id="MF_00328"/>
    </source>
</evidence>
<dbReference type="InterPro" id="IPR017665">
    <property type="entry name" value="Guanylate_kinase"/>
</dbReference>
<evidence type="ECO:0000256" key="4">
    <source>
        <dbReference type="ARBA" id="ARBA00022679"/>
    </source>
</evidence>
<dbReference type="GO" id="GO:0004385">
    <property type="term" value="F:GMP kinase activity"/>
    <property type="evidence" value="ECO:0007669"/>
    <property type="project" value="UniProtKB-UniRule"/>
</dbReference>
<organism evidence="11 12">
    <name type="scientific">SAR86 cluster bacterium</name>
    <dbReference type="NCBI Taxonomy" id="2030880"/>
    <lineage>
        <taxon>Bacteria</taxon>
        <taxon>Pseudomonadati</taxon>
        <taxon>Pseudomonadota</taxon>
        <taxon>Gammaproteobacteria</taxon>
        <taxon>SAR86 cluster</taxon>
    </lineage>
</organism>
<evidence type="ECO:0000256" key="7">
    <source>
        <dbReference type="ARBA" id="ARBA00022840"/>
    </source>
</evidence>
<dbReference type="InterPro" id="IPR008145">
    <property type="entry name" value="GK/Ca_channel_bsu"/>
</dbReference>
<dbReference type="FunFam" id="3.30.63.10:FF:000002">
    <property type="entry name" value="Guanylate kinase 1"/>
    <property type="match status" value="1"/>
</dbReference>
<comment type="similarity">
    <text evidence="1 9">Belongs to the guanylate kinase family.</text>
</comment>
<dbReference type="GO" id="GO:0005524">
    <property type="term" value="F:ATP binding"/>
    <property type="evidence" value="ECO:0007669"/>
    <property type="project" value="UniProtKB-UniRule"/>
</dbReference>
<dbReference type="AlphaFoldDB" id="A0A937I8X0"/>
<dbReference type="Gene3D" id="3.40.50.300">
    <property type="entry name" value="P-loop containing nucleotide triphosphate hydrolases"/>
    <property type="match status" value="1"/>
</dbReference>
<dbReference type="Proteomes" id="UP000711391">
    <property type="component" value="Unassembled WGS sequence"/>
</dbReference>
<keyword evidence="5 9" id="KW-0547">Nucleotide-binding</keyword>
<keyword evidence="7 9" id="KW-0067">ATP-binding</keyword>
<keyword evidence="4 9" id="KW-0808">Transferase</keyword>
<dbReference type="EMBL" id="JADHQD010000012">
    <property type="protein sequence ID" value="MBL6818338.1"/>
    <property type="molecule type" value="Genomic_DNA"/>
</dbReference>
<keyword evidence="9" id="KW-0963">Cytoplasm</keyword>
<dbReference type="PANTHER" id="PTHR23117">
    <property type="entry name" value="GUANYLATE KINASE-RELATED"/>
    <property type="match status" value="1"/>
</dbReference>
<dbReference type="EC" id="2.7.4.8" evidence="2 9"/>
<comment type="function">
    <text evidence="9">Essential for recycling GMP and indirectly, cGMP.</text>
</comment>
<sequence length="205" mass="23567">MNKSKGKLFVISAPSGAGKSSLIQKILKNSSNIELSISATTRLPRDGEKEGKHYFFMNDDEFNKLKSENAFIEHALVHNYQYATLRSYIQERLDQGISIICDIDVQGYVQIKQASIDHISIFIIPPSLEELKNRLMKRGSDSDEVIRTRLKNAKEELKFAEEFDYRILNEDYDSAYKDIKDIVIDGKSVDNRDKINLKILRDMLS</sequence>
<evidence type="ECO:0000256" key="5">
    <source>
        <dbReference type="ARBA" id="ARBA00022741"/>
    </source>
</evidence>
<feature type="domain" description="Guanylate kinase-like" evidence="10">
    <location>
        <begin position="6"/>
        <end position="184"/>
    </location>
</feature>
<dbReference type="InterPro" id="IPR027417">
    <property type="entry name" value="P-loop_NTPase"/>
</dbReference>
<evidence type="ECO:0000256" key="2">
    <source>
        <dbReference type="ARBA" id="ARBA00012961"/>
    </source>
</evidence>
<evidence type="ECO:0000256" key="8">
    <source>
        <dbReference type="ARBA" id="ARBA00030128"/>
    </source>
</evidence>
<keyword evidence="6 9" id="KW-0418">Kinase</keyword>
<name>A0A937I8X0_9GAMM</name>
<dbReference type="PROSITE" id="PS00856">
    <property type="entry name" value="GUANYLATE_KINASE_1"/>
    <property type="match status" value="1"/>
</dbReference>
<dbReference type="HAMAP" id="MF_00328">
    <property type="entry name" value="Guanylate_kinase"/>
    <property type="match status" value="1"/>
</dbReference>
<dbReference type="InterPro" id="IPR008144">
    <property type="entry name" value="Guanylate_kin-like_dom"/>
</dbReference>
<evidence type="ECO:0000313" key="12">
    <source>
        <dbReference type="Proteomes" id="UP000711391"/>
    </source>
</evidence>
<dbReference type="SUPFAM" id="SSF52540">
    <property type="entry name" value="P-loop containing nucleoside triphosphate hydrolases"/>
    <property type="match status" value="1"/>
</dbReference>
<dbReference type="NCBIfam" id="TIGR03263">
    <property type="entry name" value="guanyl_kin"/>
    <property type="match status" value="1"/>
</dbReference>
<accession>A0A937I8X0</accession>
<evidence type="ECO:0000256" key="3">
    <source>
        <dbReference type="ARBA" id="ARBA00016296"/>
    </source>
</evidence>
<proteinExistence type="inferred from homology"/>
<dbReference type="GO" id="GO:0005829">
    <property type="term" value="C:cytosol"/>
    <property type="evidence" value="ECO:0007669"/>
    <property type="project" value="TreeGrafter"/>
</dbReference>
<reference evidence="11" key="1">
    <citation type="submission" date="2020-10" db="EMBL/GenBank/DDBJ databases">
        <title>Microbiome of the Black Sea water column analyzed by genome centric metagenomics.</title>
        <authorList>
            <person name="Cabello-Yeves P.J."/>
            <person name="Callieri C."/>
            <person name="Picazo A."/>
            <person name="Mehrshad M."/>
            <person name="Haro-Moreno J.M."/>
            <person name="Roda-Garcia J."/>
            <person name="Dzembekova N."/>
            <person name="Slabakova V."/>
            <person name="Slabakova N."/>
            <person name="Moncheva S."/>
            <person name="Rodriguez-Valera F."/>
        </authorList>
    </citation>
    <scope>NUCLEOTIDE SEQUENCE</scope>
    <source>
        <strain evidence="11">BS307-5m-G50</strain>
    </source>
</reference>
<comment type="caution">
    <text evidence="11">The sequence shown here is derived from an EMBL/GenBank/DDBJ whole genome shotgun (WGS) entry which is preliminary data.</text>
</comment>
<evidence type="ECO:0000259" key="10">
    <source>
        <dbReference type="PROSITE" id="PS50052"/>
    </source>
</evidence>
<evidence type="ECO:0000256" key="6">
    <source>
        <dbReference type="ARBA" id="ARBA00022777"/>
    </source>
</evidence>
<dbReference type="Gene3D" id="3.30.63.10">
    <property type="entry name" value="Guanylate Kinase phosphate binding domain"/>
    <property type="match status" value="1"/>
</dbReference>